<dbReference type="Gene3D" id="1.10.10.60">
    <property type="entry name" value="Homeodomain-like"/>
    <property type="match status" value="1"/>
</dbReference>
<dbReference type="RefSeq" id="WP_018444134.1">
    <property type="nucleotide sequence ID" value="NZ_KB890219.1"/>
</dbReference>
<reference evidence="5 6" key="1">
    <citation type="submission" date="2018-01" db="EMBL/GenBank/DDBJ databases">
        <title>Whole genome analyses suggest that Burkholderia sensu lato contains two further novel genera in the rhizoxinica-symbiotica group Mycetohabitans gen. nov., and Trinickia gen. nov.: implications for the evolution of diazotrophy and nodulation in the Burkholderiaceae.</title>
        <authorList>
            <person name="Estrada-de los Santos P."/>
            <person name="Palmer M."/>
            <person name="Chavez-Ramirez B."/>
            <person name="Beukes C."/>
            <person name="Steenkamp E.T."/>
            <person name="Hirsch A.M."/>
            <person name="Manyaka P."/>
            <person name="Maluk M."/>
            <person name="Lafos M."/>
            <person name="Crook M."/>
            <person name="Gross E."/>
            <person name="Simon M.F."/>
            <person name="Bueno dos Reis Junior F."/>
            <person name="Poole P.S."/>
            <person name="Venter S.N."/>
            <person name="James E.K."/>
        </authorList>
    </citation>
    <scope>NUCLEOTIDE SEQUENCE [LARGE SCALE GENOMIC DNA]</scope>
    <source>
        <strain evidence="5 6">JPY 581</strain>
    </source>
</reference>
<comment type="caution">
    <text evidence="5">The sequence shown here is derived from an EMBL/GenBank/DDBJ whole genome shotgun (WGS) entry which is preliminary data.</text>
</comment>
<dbReference type="PANTHER" id="PTHR46796">
    <property type="entry name" value="HTH-TYPE TRANSCRIPTIONAL ACTIVATOR RHAS-RELATED"/>
    <property type="match status" value="1"/>
</dbReference>
<proteinExistence type="predicted"/>
<keyword evidence="2" id="KW-0238">DNA-binding</keyword>
<dbReference type="GO" id="GO:0043565">
    <property type="term" value="F:sequence-specific DNA binding"/>
    <property type="evidence" value="ECO:0007669"/>
    <property type="project" value="InterPro"/>
</dbReference>
<dbReference type="SUPFAM" id="SSF46689">
    <property type="entry name" value="Homeodomain-like"/>
    <property type="match status" value="1"/>
</dbReference>
<dbReference type="Pfam" id="PF12833">
    <property type="entry name" value="HTH_18"/>
    <property type="match status" value="1"/>
</dbReference>
<dbReference type="PANTHER" id="PTHR46796:SF6">
    <property type="entry name" value="ARAC SUBFAMILY"/>
    <property type="match status" value="1"/>
</dbReference>
<feature type="domain" description="HTH araC/xylS-type" evidence="4">
    <location>
        <begin position="227"/>
        <end position="326"/>
    </location>
</feature>
<dbReference type="PROSITE" id="PS01124">
    <property type="entry name" value="HTH_ARAC_FAMILY_2"/>
    <property type="match status" value="1"/>
</dbReference>
<gene>
    <name evidence="5" type="ORF">C0Z20_19230</name>
</gene>
<keyword evidence="6" id="KW-1185">Reference proteome</keyword>
<dbReference type="STRING" id="863227.GCA_000373005_05521"/>
<evidence type="ECO:0000313" key="6">
    <source>
        <dbReference type="Proteomes" id="UP000235777"/>
    </source>
</evidence>
<dbReference type="AlphaFoldDB" id="A0A2N7X0T9"/>
<evidence type="ECO:0000256" key="1">
    <source>
        <dbReference type="ARBA" id="ARBA00023015"/>
    </source>
</evidence>
<dbReference type="PROSITE" id="PS00041">
    <property type="entry name" value="HTH_ARAC_FAMILY_1"/>
    <property type="match status" value="1"/>
</dbReference>
<dbReference type="InterPro" id="IPR050204">
    <property type="entry name" value="AraC_XylS_family_regulators"/>
</dbReference>
<protein>
    <submittedName>
        <fullName evidence="5">AraC family transcriptional regulator</fullName>
    </submittedName>
</protein>
<dbReference type="OrthoDB" id="9803764at2"/>
<evidence type="ECO:0000256" key="3">
    <source>
        <dbReference type="ARBA" id="ARBA00023163"/>
    </source>
</evidence>
<keyword evidence="1" id="KW-0805">Transcription regulation</keyword>
<dbReference type="InterPro" id="IPR018060">
    <property type="entry name" value="HTH_AraC"/>
</dbReference>
<name>A0A2N7X0T9_9BURK</name>
<dbReference type="GO" id="GO:0003700">
    <property type="term" value="F:DNA-binding transcription factor activity"/>
    <property type="evidence" value="ECO:0007669"/>
    <property type="project" value="InterPro"/>
</dbReference>
<dbReference type="EMBL" id="PNYC01000012">
    <property type="protein sequence ID" value="PMS35247.1"/>
    <property type="molecule type" value="Genomic_DNA"/>
</dbReference>
<keyword evidence="3" id="KW-0804">Transcription</keyword>
<evidence type="ECO:0000256" key="2">
    <source>
        <dbReference type="ARBA" id="ARBA00023125"/>
    </source>
</evidence>
<dbReference type="InterPro" id="IPR018062">
    <property type="entry name" value="HTH_AraC-typ_CS"/>
</dbReference>
<dbReference type="SMART" id="SM00342">
    <property type="entry name" value="HTH_ARAC"/>
    <property type="match status" value="1"/>
</dbReference>
<dbReference type="InterPro" id="IPR009057">
    <property type="entry name" value="Homeodomain-like_sf"/>
</dbReference>
<dbReference type="Proteomes" id="UP000235777">
    <property type="component" value="Unassembled WGS sequence"/>
</dbReference>
<organism evidence="5 6">
    <name type="scientific">Trinickia symbiotica</name>
    <dbReference type="NCBI Taxonomy" id="863227"/>
    <lineage>
        <taxon>Bacteria</taxon>
        <taxon>Pseudomonadati</taxon>
        <taxon>Pseudomonadota</taxon>
        <taxon>Betaproteobacteria</taxon>
        <taxon>Burkholderiales</taxon>
        <taxon>Burkholderiaceae</taxon>
        <taxon>Trinickia</taxon>
    </lineage>
</organism>
<sequence>MRNQTGKPTPIAPVVRQTCTYEVPAYLQRERTAHEWADIIEINYFPMDVKIGPDFRGGSIERIDAGGIRACTLYCDPMVTQRHRSHANAEADEFYVIEMPQLSPVLITQRGREAFVEPGNFTIVNGAEAYLFENPEHLCLRTLRIPCRSLRSRLPGVDDCVATLASANQPCTALFLDFAASYFRHAPALPAEINARIEQQLLDLLILALTDERSSPNETSVRSGHRLRAMRFIEQRFSDPALQPADVASAIGVSERYLQKIFSENGETLTAVIRSRRLTEAKRLLANRRQNRLSVTQIAMIVGFSDPAYFSRVFRQDAGMAPIDYQ</sequence>
<evidence type="ECO:0000313" key="5">
    <source>
        <dbReference type="EMBL" id="PMS35247.1"/>
    </source>
</evidence>
<dbReference type="InterPro" id="IPR035418">
    <property type="entry name" value="AraC-bd_2"/>
</dbReference>
<dbReference type="Pfam" id="PF14525">
    <property type="entry name" value="AraC_binding_2"/>
    <property type="match status" value="1"/>
</dbReference>
<dbReference type="InterPro" id="IPR020449">
    <property type="entry name" value="Tscrpt_reg_AraC-type_HTH"/>
</dbReference>
<evidence type="ECO:0000259" key="4">
    <source>
        <dbReference type="PROSITE" id="PS01124"/>
    </source>
</evidence>
<dbReference type="PRINTS" id="PR00032">
    <property type="entry name" value="HTHARAC"/>
</dbReference>
<accession>A0A2N7X0T9</accession>